<protein>
    <submittedName>
        <fullName evidence="1">Uncharacterized protein</fullName>
    </submittedName>
</protein>
<dbReference type="AlphaFoldDB" id="A0A1B2M0G8"/>
<dbReference type="Proteomes" id="UP000093391">
    <property type="component" value="Chromosome"/>
</dbReference>
<dbReference type="EMBL" id="CP016895">
    <property type="protein sequence ID" value="AOA58680.1"/>
    <property type="molecule type" value="Genomic_DNA"/>
</dbReference>
<reference evidence="1 2" key="1">
    <citation type="submission" date="2016-08" db="EMBL/GenBank/DDBJ databases">
        <authorList>
            <person name="Seilhamer J.J."/>
        </authorList>
    </citation>
    <scope>NUCLEOTIDE SEQUENCE [LARGE SCALE GENOMIC DNA]</scope>
    <source>
        <strain evidence="1 2">BRTC-1</strain>
    </source>
</reference>
<evidence type="ECO:0000313" key="2">
    <source>
        <dbReference type="Proteomes" id="UP000093391"/>
    </source>
</evidence>
<name>A0A1B2M0G8_9GAMM</name>
<dbReference type="KEGG" id="ala:BFG52_10150"/>
<evidence type="ECO:0000313" key="1">
    <source>
        <dbReference type="EMBL" id="AOA58680.1"/>
    </source>
</evidence>
<accession>A0A1B2M0G8</accession>
<organism evidence="1 2">
    <name type="scientific">Acinetobacter larvae</name>
    <dbReference type="NCBI Taxonomy" id="1789224"/>
    <lineage>
        <taxon>Bacteria</taxon>
        <taxon>Pseudomonadati</taxon>
        <taxon>Pseudomonadota</taxon>
        <taxon>Gammaproteobacteria</taxon>
        <taxon>Moraxellales</taxon>
        <taxon>Moraxellaceae</taxon>
        <taxon>Acinetobacter</taxon>
    </lineage>
</organism>
<gene>
    <name evidence="1" type="ORF">BFG52_10150</name>
</gene>
<dbReference type="RefSeq" id="WP_067555591.1">
    <property type="nucleotide sequence ID" value="NZ_CP016895.1"/>
</dbReference>
<proteinExistence type="predicted"/>
<keyword evidence="2" id="KW-1185">Reference proteome</keyword>
<sequence length="78" mass="9028">MLSDQQGSYSAGAEIKVDWDGFNDQYHLTDFISKSGIKLYIKGYPDGNEESSDTHNLEMKYANVHWIDKKLTEQIKHF</sequence>